<proteinExistence type="predicted"/>
<evidence type="ECO:0000256" key="1">
    <source>
        <dbReference type="SAM" id="SignalP"/>
    </source>
</evidence>
<evidence type="ECO:0000313" key="2">
    <source>
        <dbReference type="EMBL" id="VDR28531.1"/>
    </source>
</evidence>
<dbReference type="Proteomes" id="UP000274346">
    <property type="component" value="Chromosome"/>
</dbReference>
<sequence length="77" mass="8226">MKHNLAAISIAAALLSSHLARAETFDLQALIAAAKQEQPMTVYASTGKIVQQAKAFSEKYGLKASGVKADARRLLKL</sequence>
<reference evidence="2 3" key="1">
    <citation type="submission" date="2018-12" db="EMBL/GenBank/DDBJ databases">
        <authorList>
            <consortium name="Pathogen Informatics"/>
        </authorList>
    </citation>
    <scope>NUCLEOTIDE SEQUENCE [LARGE SCALE GENOMIC DNA]</scope>
    <source>
        <strain evidence="2 3">NCTC13098</strain>
    </source>
</reference>
<dbReference type="EMBL" id="LR131271">
    <property type="protein sequence ID" value="VDR28531.1"/>
    <property type="molecule type" value="Genomic_DNA"/>
</dbReference>
<feature type="signal peptide" evidence="1">
    <location>
        <begin position="1"/>
        <end position="22"/>
    </location>
</feature>
<evidence type="ECO:0000313" key="3">
    <source>
        <dbReference type="Proteomes" id="UP000274346"/>
    </source>
</evidence>
<accession>A0A3P8KNQ7</accession>
<feature type="chain" id="PRO_5018107384" evidence="1">
    <location>
        <begin position="23"/>
        <end position="77"/>
    </location>
</feature>
<keyword evidence="1" id="KW-0732">Signal</keyword>
<dbReference type="AlphaFoldDB" id="A0A3P8KNQ7"/>
<name>A0A3P8KNQ7_RAOTE</name>
<gene>
    <name evidence="2" type="ORF">NCTC13098_04915</name>
</gene>
<protein>
    <submittedName>
        <fullName evidence="2">Uncharacterized protein</fullName>
    </submittedName>
</protein>
<organism evidence="2 3">
    <name type="scientific">Raoultella terrigena</name>
    <name type="common">Klebsiella terrigena</name>
    <dbReference type="NCBI Taxonomy" id="577"/>
    <lineage>
        <taxon>Bacteria</taxon>
        <taxon>Pseudomonadati</taxon>
        <taxon>Pseudomonadota</taxon>
        <taxon>Gammaproteobacteria</taxon>
        <taxon>Enterobacterales</taxon>
        <taxon>Enterobacteriaceae</taxon>
        <taxon>Klebsiella/Raoultella group</taxon>
        <taxon>Raoultella</taxon>
    </lineage>
</organism>
<dbReference type="KEGG" id="rtg:NCTC13098_04915"/>